<accession>A0A1D7VZV0</accession>
<evidence type="ECO:0000313" key="1">
    <source>
        <dbReference type="EMBL" id="AOP52252.1"/>
    </source>
</evidence>
<evidence type="ECO:0000313" key="3">
    <source>
        <dbReference type="EMBL" id="SMX99560.1"/>
    </source>
</evidence>
<proteinExistence type="predicted"/>
<dbReference type="PATRIC" id="fig|1703.10.peg.2902"/>
<organism evidence="1 4">
    <name type="scientific">Brevibacterium aurantiacum</name>
    <dbReference type="NCBI Taxonomy" id="273384"/>
    <lineage>
        <taxon>Bacteria</taxon>
        <taxon>Bacillati</taxon>
        <taxon>Actinomycetota</taxon>
        <taxon>Actinomycetes</taxon>
        <taxon>Micrococcales</taxon>
        <taxon>Brevibacteriaceae</taxon>
        <taxon>Brevibacterium</taxon>
    </lineage>
</organism>
<keyword evidence="5" id="KW-1185">Reference proteome</keyword>
<evidence type="ECO:0000313" key="2">
    <source>
        <dbReference type="EMBL" id="AOP54516.1"/>
    </source>
</evidence>
<gene>
    <name evidence="3" type="ORF">BAUR9175_03535</name>
    <name evidence="1" type="ORF">BLSMQ_0538</name>
    <name evidence="2" type="ORF">BLSMQ_2810</name>
</gene>
<reference evidence="4" key="2">
    <citation type="submission" date="2016-09" db="EMBL/GenBank/DDBJ databases">
        <title>Complete Genome Sequence of Brevibacterium linens SMQ-1335.</title>
        <authorList>
            <person name="de Melo A.G."/>
            <person name="Labrie S.J."/>
            <person name="Dumaresq J."/>
            <person name="Roberts R.J."/>
            <person name="Tremblay D.M."/>
            <person name="Moineau S."/>
        </authorList>
    </citation>
    <scope>NUCLEOTIDE SEQUENCE [LARGE SCALE GENOMIC DNA]</scope>
    <source>
        <strain evidence="4">SMQ-1335</strain>
    </source>
</reference>
<dbReference type="EMBL" id="FXZB01000036">
    <property type="protein sequence ID" value="SMX99560.1"/>
    <property type="molecule type" value="Genomic_DNA"/>
</dbReference>
<protein>
    <submittedName>
        <fullName evidence="1">Uncharacterized protein</fullName>
    </submittedName>
</protein>
<reference evidence="5" key="3">
    <citation type="submission" date="2017-03" db="EMBL/GenBank/DDBJ databases">
        <authorList>
            <person name="Monnet C."/>
        </authorList>
    </citation>
    <scope>NUCLEOTIDE SEQUENCE [LARGE SCALE GENOMIC DNA]</scope>
    <source>
        <strain evidence="5">ATCC 9175</strain>
    </source>
</reference>
<dbReference type="AlphaFoldDB" id="A0A1D7VZV0"/>
<dbReference type="Proteomes" id="UP000094793">
    <property type="component" value="Chromosome"/>
</dbReference>
<name>A0A1D7VZV0_BREAU</name>
<dbReference type="Proteomes" id="UP000234525">
    <property type="component" value="Unassembled WGS sequence"/>
</dbReference>
<evidence type="ECO:0000313" key="4">
    <source>
        <dbReference type="Proteomes" id="UP000094793"/>
    </source>
</evidence>
<dbReference type="EMBL" id="CP017150">
    <property type="protein sequence ID" value="AOP54516.1"/>
    <property type="molecule type" value="Genomic_DNA"/>
</dbReference>
<dbReference type="KEGG" id="blin:BLSMQ_0538"/>
<evidence type="ECO:0000313" key="5">
    <source>
        <dbReference type="Proteomes" id="UP000234525"/>
    </source>
</evidence>
<accession>A0A2H1KIF5</accession>
<dbReference type="KEGG" id="blin:BLSMQ_2810"/>
<reference evidence="3" key="4">
    <citation type="submission" date="2017-03" db="EMBL/GenBank/DDBJ databases">
        <authorList>
            <person name="Afonso C.L."/>
            <person name="Miller P.J."/>
            <person name="Scott M.A."/>
            <person name="Spackman E."/>
            <person name="Goraichik I."/>
            <person name="Dimitrov K.M."/>
            <person name="Suarez D.L."/>
            <person name="Swayne D.E."/>
        </authorList>
    </citation>
    <scope>NUCLEOTIDE SEQUENCE [LARGE SCALE GENOMIC DNA]</scope>
    <source>
        <strain evidence="3">ATCC 9175</strain>
    </source>
</reference>
<dbReference type="EMBL" id="CP017150">
    <property type="protein sequence ID" value="AOP52252.1"/>
    <property type="molecule type" value="Genomic_DNA"/>
</dbReference>
<sequence>MLALIAQGDSPTLVDRVVPVETVREWRDELSKVIASTKPEIASDSINVSVERE</sequence>
<reference evidence="1" key="1">
    <citation type="submission" date="2016-09" db="EMBL/GenBank/DDBJ databases">
        <title>Complete Genome Sequence of Brevibacterium aurantiacum SMQ-1335.</title>
        <authorList>
            <person name="de Melo A.G."/>
            <person name="Labrie S.J."/>
            <person name="Dumaresq J."/>
            <person name="Roberts R.J."/>
            <person name="Tremblay D.M."/>
            <person name="Moineau S."/>
        </authorList>
    </citation>
    <scope>NUCLEOTIDE SEQUENCE</scope>
    <source>
        <strain evidence="1">SMQ-1335</strain>
    </source>
</reference>